<dbReference type="PROSITE" id="PS50157">
    <property type="entry name" value="ZINC_FINGER_C2H2_2"/>
    <property type="match status" value="1"/>
</dbReference>
<name>A0AAD8N867_9APIA</name>
<dbReference type="Pfam" id="PF00096">
    <property type="entry name" value="zf-C2H2"/>
    <property type="match status" value="1"/>
</dbReference>
<evidence type="ECO:0000256" key="7">
    <source>
        <dbReference type="PROSITE-ProRule" id="PRU00042"/>
    </source>
</evidence>
<dbReference type="InterPro" id="IPR036236">
    <property type="entry name" value="Znf_C2H2_sf"/>
</dbReference>
<dbReference type="FunFam" id="3.30.160.60:FF:000446">
    <property type="entry name" value="Zinc finger protein"/>
    <property type="match status" value="1"/>
</dbReference>
<keyword evidence="6" id="KW-0804">Transcription</keyword>
<evidence type="ECO:0000256" key="3">
    <source>
        <dbReference type="ARBA" id="ARBA00022771"/>
    </source>
</evidence>
<organism evidence="9 10">
    <name type="scientific">Heracleum sosnowskyi</name>
    <dbReference type="NCBI Taxonomy" id="360622"/>
    <lineage>
        <taxon>Eukaryota</taxon>
        <taxon>Viridiplantae</taxon>
        <taxon>Streptophyta</taxon>
        <taxon>Embryophyta</taxon>
        <taxon>Tracheophyta</taxon>
        <taxon>Spermatophyta</taxon>
        <taxon>Magnoliopsida</taxon>
        <taxon>eudicotyledons</taxon>
        <taxon>Gunneridae</taxon>
        <taxon>Pentapetalae</taxon>
        <taxon>asterids</taxon>
        <taxon>campanulids</taxon>
        <taxon>Apiales</taxon>
        <taxon>Apiaceae</taxon>
        <taxon>Apioideae</taxon>
        <taxon>apioid superclade</taxon>
        <taxon>Tordylieae</taxon>
        <taxon>Tordyliinae</taxon>
        <taxon>Heracleum</taxon>
    </lineage>
</organism>
<dbReference type="GO" id="GO:0005634">
    <property type="term" value="C:nucleus"/>
    <property type="evidence" value="ECO:0007669"/>
    <property type="project" value="TreeGrafter"/>
</dbReference>
<keyword evidence="10" id="KW-1185">Reference proteome</keyword>
<dbReference type="PROSITE" id="PS00028">
    <property type="entry name" value="ZINC_FINGER_C2H2_1"/>
    <property type="match status" value="1"/>
</dbReference>
<dbReference type="Gene3D" id="3.30.160.60">
    <property type="entry name" value="Classic Zinc Finger"/>
    <property type="match status" value="2"/>
</dbReference>
<feature type="domain" description="C2H2-type" evidence="8">
    <location>
        <begin position="32"/>
        <end position="54"/>
    </location>
</feature>
<dbReference type="PANTHER" id="PTHR10593:SF236">
    <property type="entry name" value="PROTEIN INDETERMINATE-DOMAIN 11"/>
    <property type="match status" value="1"/>
</dbReference>
<evidence type="ECO:0000256" key="4">
    <source>
        <dbReference type="ARBA" id="ARBA00022833"/>
    </source>
</evidence>
<keyword evidence="5" id="KW-0805">Transcription regulation</keyword>
<dbReference type="SMART" id="SM00355">
    <property type="entry name" value="ZnF_C2H2"/>
    <property type="match status" value="3"/>
</dbReference>
<reference evidence="9" key="2">
    <citation type="submission" date="2023-05" db="EMBL/GenBank/DDBJ databases">
        <authorList>
            <person name="Schelkunov M.I."/>
        </authorList>
    </citation>
    <scope>NUCLEOTIDE SEQUENCE</scope>
    <source>
        <strain evidence="9">Hsosn_3</strain>
        <tissue evidence="9">Leaf</tissue>
    </source>
</reference>
<evidence type="ECO:0000256" key="6">
    <source>
        <dbReference type="ARBA" id="ARBA00023163"/>
    </source>
</evidence>
<dbReference type="PANTHER" id="PTHR10593">
    <property type="entry name" value="SERINE/THREONINE-PROTEIN KINASE RIO"/>
    <property type="match status" value="1"/>
</dbReference>
<sequence length="390" mass="43270">MNQQQQLCLYGDDEEAKVIALSVEEITAEKNFSCEFCNKKFNREQNLQLHKRAHNIPFTLENDKNEDGKRKVYLCPETTCANHNRCYALGNFTSLKKHYKRKHSEKTLDCPKCYKKYAVEADLRAHLKTCGTKEYKCECGSGFSRRDSYITHRTLCDALVKQQFSKDTTRTSQGNLFGQTIFDNCCSHPTNTAALSAGFTTSDNLLPSLDSNILTPPYSSLRSSPLYSNQSEHWKIITPTNPGNNSNAQGSEFVSDSNFDVNVLYDRLFAVSSAPSTALPQEAPQQGYSLANPGNSASFTRNMKNSTGLIASSLDTDNSHIYPDFSSAASGNSHFSVFQSNISSYVPQNGCPPQIAGDGQFNQEQFRGSNNGVGGNANFPELQNDFGWGY</sequence>
<dbReference type="InterPro" id="IPR055186">
    <property type="entry name" value="C2H2-2nd_BIRD-IDD"/>
</dbReference>
<keyword evidence="4" id="KW-0862">Zinc</keyword>
<comment type="caution">
    <text evidence="9">The sequence shown here is derived from an EMBL/GenBank/DDBJ whole genome shotgun (WGS) entry which is preliminary data.</text>
</comment>
<dbReference type="Pfam" id="PF22996">
    <property type="entry name" value="C2H2-2nd_BIRD-IDD"/>
    <property type="match status" value="1"/>
</dbReference>
<dbReference type="Pfam" id="PF22992">
    <property type="entry name" value="C2CH-4th_BIRD-IDD"/>
    <property type="match status" value="1"/>
</dbReference>
<dbReference type="EMBL" id="JAUIZM010000002">
    <property type="protein sequence ID" value="KAK1398253.1"/>
    <property type="molecule type" value="Genomic_DNA"/>
</dbReference>
<evidence type="ECO:0000313" key="9">
    <source>
        <dbReference type="EMBL" id="KAK1398253.1"/>
    </source>
</evidence>
<dbReference type="InterPro" id="IPR031140">
    <property type="entry name" value="IDD1-16"/>
</dbReference>
<keyword evidence="2" id="KW-0677">Repeat</keyword>
<dbReference type="InterPro" id="IPR055187">
    <property type="entry name" value="C2CH-3rd_BIRD-IDD"/>
</dbReference>
<dbReference type="Pfam" id="PF22995">
    <property type="entry name" value="C2CH-3rd_BIRD-IDD"/>
    <property type="match status" value="1"/>
</dbReference>
<dbReference type="SUPFAM" id="SSF57667">
    <property type="entry name" value="beta-beta-alpha zinc fingers"/>
    <property type="match status" value="1"/>
</dbReference>
<evidence type="ECO:0000256" key="2">
    <source>
        <dbReference type="ARBA" id="ARBA00022737"/>
    </source>
</evidence>
<evidence type="ECO:0000259" key="8">
    <source>
        <dbReference type="PROSITE" id="PS50157"/>
    </source>
</evidence>
<keyword evidence="3 7" id="KW-0863">Zinc-finger</keyword>
<dbReference type="GO" id="GO:0008270">
    <property type="term" value="F:zinc ion binding"/>
    <property type="evidence" value="ECO:0007669"/>
    <property type="project" value="UniProtKB-KW"/>
</dbReference>
<reference evidence="9" key="1">
    <citation type="submission" date="2023-02" db="EMBL/GenBank/DDBJ databases">
        <title>Genome of toxic invasive species Heracleum sosnowskyi carries increased number of genes despite the absence of recent whole-genome duplications.</title>
        <authorList>
            <person name="Schelkunov M."/>
            <person name="Shtratnikova V."/>
            <person name="Makarenko M."/>
            <person name="Klepikova A."/>
            <person name="Omelchenko D."/>
            <person name="Novikova G."/>
            <person name="Obukhova E."/>
            <person name="Bogdanov V."/>
            <person name="Penin A."/>
            <person name="Logacheva M."/>
        </authorList>
    </citation>
    <scope>NUCLEOTIDE SEQUENCE</scope>
    <source>
        <strain evidence="9">Hsosn_3</strain>
        <tissue evidence="9">Leaf</tissue>
    </source>
</reference>
<dbReference type="GO" id="GO:0003700">
    <property type="term" value="F:DNA-binding transcription factor activity"/>
    <property type="evidence" value="ECO:0007669"/>
    <property type="project" value="TreeGrafter"/>
</dbReference>
<dbReference type="InterPro" id="IPR013087">
    <property type="entry name" value="Znf_C2H2_type"/>
</dbReference>
<evidence type="ECO:0000313" key="10">
    <source>
        <dbReference type="Proteomes" id="UP001237642"/>
    </source>
</evidence>
<accession>A0AAD8N867</accession>
<gene>
    <name evidence="9" type="ORF">POM88_008116</name>
</gene>
<evidence type="ECO:0000256" key="1">
    <source>
        <dbReference type="ARBA" id="ARBA00022723"/>
    </source>
</evidence>
<dbReference type="AlphaFoldDB" id="A0AAD8N867"/>
<evidence type="ECO:0000256" key="5">
    <source>
        <dbReference type="ARBA" id="ARBA00023015"/>
    </source>
</evidence>
<dbReference type="Proteomes" id="UP001237642">
    <property type="component" value="Unassembled WGS sequence"/>
</dbReference>
<protein>
    <submittedName>
        <fullName evidence="9">Protein indeterminate-domain 12</fullName>
    </submittedName>
</protein>
<keyword evidence="1" id="KW-0479">Metal-binding</keyword>
<proteinExistence type="predicted"/>
<dbReference type="InterPro" id="IPR055185">
    <property type="entry name" value="C2CH-4th_BIRD-IDD"/>
</dbReference>